<evidence type="ECO:0000313" key="4">
    <source>
        <dbReference type="EMBL" id="TID13371.1"/>
    </source>
</evidence>
<feature type="compositionally biased region" description="Polar residues" evidence="2">
    <location>
        <begin position="590"/>
        <end position="611"/>
    </location>
</feature>
<dbReference type="EMBL" id="SNSC02000026">
    <property type="protein sequence ID" value="TID13371.1"/>
    <property type="molecule type" value="Genomic_DNA"/>
</dbReference>
<protein>
    <submittedName>
        <fullName evidence="4">Glucose-regulated</fullName>
    </submittedName>
</protein>
<evidence type="ECO:0000313" key="5">
    <source>
        <dbReference type="Proteomes" id="UP000298493"/>
    </source>
</evidence>
<dbReference type="InterPro" id="IPR013087">
    <property type="entry name" value="Znf_C2H2_type"/>
</dbReference>
<feature type="compositionally biased region" description="Low complexity" evidence="2">
    <location>
        <begin position="64"/>
        <end position="85"/>
    </location>
</feature>
<feature type="compositionally biased region" description="Polar residues" evidence="2">
    <location>
        <begin position="568"/>
        <end position="577"/>
    </location>
</feature>
<proteinExistence type="predicted"/>
<evidence type="ECO:0000259" key="3">
    <source>
        <dbReference type="PROSITE" id="PS50157"/>
    </source>
</evidence>
<keyword evidence="5" id="KW-1185">Reference proteome</keyword>
<keyword evidence="1" id="KW-0862">Zinc</keyword>
<dbReference type="AlphaFoldDB" id="A0A4Z1NZW1"/>
<dbReference type="SMART" id="SM00355">
    <property type="entry name" value="ZnF_C2H2"/>
    <property type="match status" value="3"/>
</dbReference>
<comment type="caution">
    <text evidence="4">The sequence shown here is derived from an EMBL/GenBank/DDBJ whole genome shotgun (WGS) entry which is preliminary data.</text>
</comment>
<feature type="region of interest" description="Disordered" evidence="2">
    <location>
        <begin position="548"/>
        <end position="617"/>
    </location>
</feature>
<evidence type="ECO:0000256" key="2">
    <source>
        <dbReference type="SAM" id="MobiDB-lite"/>
    </source>
</evidence>
<evidence type="ECO:0000256" key="1">
    <source>
        <dbReference type="PROSITE-ProRule" id="PRU00042"/>
    </source>
</evidence>
<dbReference type="Proteomes" id="UP000298493">
    <property type="component" value="Unassembled WGS sequence"/>
</dbReference>
<sequence>MGLEMPSISRGRQMGLAREDADAVQRLRQDYPPHILTSLFDGDYITSLRASLIWTESRASDISISTRASEASSSPSSYTSPGTASIRSTIPLSPGDRRPQSNRSASYTSSIPSISEWSEIPKMYKTRNAANRAPILSSRISDRALRDYALGVQSFPRQELFVSTPVYFCVHCGNGFENRGDWETHEWIFHERQSYWPCPQSGCDAVFDSGTSFEAHHEVMHGCNSCHHSAECVRLLPERKVWACGFDGCKGVFLDWSRRCKHIANHYNGLARRVGKVKETPAWKYSVTVRNLLRQPDTRDHFKKFMIKSHGHSKTERPALNWQRDSSAELKRRLEYRDFPDGVVEIVQQAYRLGHPANMAAVQDMSRPPTPPLEGFNLAHLSSIDGYFGSTGPRSARSQRSYLYERKSNSSTERAAPKTASLASSRCTGRKRLVAREAEVRNTSCSALASFLRDGTDEVPADIQPRCEVGVPRIPPPVAPHRSRLVAREAEVRNTRNPTLASILRDGPPDVTDNGESHERKRSRSQSIPRLPAIRVAVSPFADYVDDGASLPRKSPTPVLDPRAQVVSHDSQPQMTGHVSRPQIFPPKSQPHSTLQKPLENPKTTHTSLANRRQKPQLREIQSRENLLNLPCSSSLSAGTWVLPPTPGPPPIMALPKTPATSILSPMSITSRNFSDGPISPVSPTNFNFDAAGPPPSPMPPEFSEIKWPLPPTPAVQLLLECIPTSTTESFREVSLTSGSLSSPRPAEDSPVSTFRQSPAVDGSRVPRSPN</sequence>
<dbReference type="STRING" id="86259.A0A4Z1NZW1"/>
<feature type="region of interest" description="Disordered" evidence="2">
    <location>
        <begin position="729"/>
        <end position="771"/>
    </location>
</feature>
<reference evidence="4 5" key="1">
    <citation type="submission" date="2019-04" db="EMBL/GenBank/DDBJ databases">
        <title>High contiguity whole genome sequence and gene annotation resource for two Venturia nashicola isolates.</title>
        <authorList>
            <person name="Prokchorchik M."/>
            <person name="Won K."/>
            <person name="Lee Y."/>
            <person name="Choi E.D."/>
            <person name="Segonzac C."/>
            <person name="Sohn K.H."/>
        </authorList>
    </citation>
    <scope>NUCLEOTIDE SEQUENCE [LARGE SCALE GENOMIC DNA]</scope>
    <source>
        <strain evidence="4 5">PRI2</strain>
    </source>
</reference>
<gene>
    <name evidence="4" type="ORF">E6O75_ATG11287</name>
</gene>
<feature type="region of interest" description="Disordered" evidence="2">
    <location>
        <begin position="405"/>
        <end position="424"/>
    </location>
</feature>
<name>A0A4Z1NZW1_9PEZI</name>
<keyword evidence="1" id="KW-0479">Metal-binding</keyword>
<feature type="domain" description="C2H2-type" evidence="3">
    <location>
        <begin position="167"/>
        <end position="195"/>
    </location>
</feature>
<dbReference type="GO" id="GO:0008270">
    <property type="term" value="F:zinc ion binding"/>
    <property type="evidence" value="ECO:0007669"/>
    <property type="project" value="UniProtKB-KW"/>
</dbReference>
<feature type="region of interest" description="Disordered" evidence="2">
    <location>
        <begin position="64"/>
        <end position="108"/>
    </location>
</feature>
<dbReference type="PROSITE" id="PS00028">
    <property type="entry name" value="ZINC_FINGER_C2H2_1"/>
    <property type="match status" value="2"/>
</dbReference>
<feature type="region of interest" description="Disordered" evidence="2">
    <location>
        <begin position="499"/>
        <end position="531"/>
    </location>
</feature>
<accession>A0A4Z1NZW1</accession>
<feature type="compositionally biased region" description="Polar residues" evidence="2">
    <location>
        <begin position="729"/>
        <end position="743"/>
    </location>
</feature>
<dbReference type="PROSITE" id="PS50157">
    <property type="entry name" value="ZINC_FINGER_C2H2_2"/>
    <property type="match status" value="1"/>
</dbReference>
<organism evidence="4 5">
    <name type="scientific">Venturia nashicola</name>
    <dbReference type="NCBI Taxonomy" id="86259"/>
    <lineage>
        <taxon>Eukaryota</taxon>
        <taxon>Fungi</taxon>
        <taxon>Dikarya</taxon>
        <taxon>Ascomycota</taxon>
        <taxon>Pezizomycotina</taxon>
        <taxon>Dothideomycetes</taxon>
        <taxon>Pleosporomycetidae</taxon>
        <taxon>Venturiales</taxon>
        <taxon>Venturiaceae</taxon>
        <taxon>Venturia</taxon>
    </lineage>
</organism>
<keyword evidence="1" id="KW-0863">Zinc-finger</keyword>